<evidence type="ECO:0000313" key="2">
    <source>
        <dbReference type="EMBL" id="SDA88833.1"/>
    </source>
</evidence>
<dbReference type="AlphaFoldDB" id="A0A1G5Z323"/>
<name>A0A1G5Z323_9BACT</name>
<gene>
    <name evidence="2" type="ORF">SAMN03080617_03115</name>
</gene>
<keyword evidence="1" id="KW-0732">Signal</keyword>
<protein>
    <recommendedName>
        <fullName evidence="4">Beta-lactamase-inhibitor-like, PepSY-like</fullName>
    </recommendedName>
</protein>
<dbReference type="RefSeq" id="WP_092731673.1">
    <property type="nucleotide sequence ID" value="NZ_FMXE01000024.1"/>
</dbReference>
<dbReference type="Proteomes" id="UP000198756">
    <property type="component" value="Unassembled WGS sequence"/>
</dbReference>
<accession>A0A1G5Z323</accession>
<evidence type="ECO:0008006" key="4">
    <source>
        <dbReference type="Google" id="ProtNLM"/>
    </source>
</evidence>
<feature type="signal peptide" evidence="1">
    <location>
        <begin position="1"/>
        <end position="23"/>
    </location>
</feature>
<organism evidence="2 3">
    <name type="scientific">Algoriphagus alkaliphilus</name>
    <dbReference type="NCBI Taxonomy" id="279824"/>
    <lineage>
        <taxon>Bacteria</taxon>
        <taxon>Pseudomonadati</taxon>
        <taxon>Bacteroidota</taxon>
        <taxon>Cytophagia</taxon>
        <taxon>Cytophagales</taxon>
        <taxon>Cyclobacteriaceae</taxon>
        <taxon>Algoriphagus</taxon>
    </lineage>
</organism>
<proteinExistence type="predicted"/>
<dbReference type="STRING" id="279824.SAMN03080617_03115"/>
<evidence type="ECO:0000313" key="3">
    <source>
        <dbReference type="Proteomes" id="UP000198756"/>
    </source>
</evidence>
<sequence length="105" mass="11649">MKKIILMSAMMVAGASFVTPTIAKVISNPMEITLQEEKTQIKPDELPTPVKLTIAGDDTLKELTLAEAWQVKKVDGVVHFKVAFDNGTEDLLWKTYDAEGNEIKE</sequence>
<dbReference type="EMBL" id="FMXE01000024">
    <property type="protein sequence ID" value="SDA88833.1"/>
    <property type="molecule type" value="Genomic_DNA"/>
</dbReference>
<evidence type="ECO:0000256" key="1">
    <source>
        <dbReference type="SAM" id="SignalP"/>
    </source>
</evidence>
<dbReference type="OrthoDB" id="826125at2"/>
<keyword evidence="3" id="KW-1185">Reference proteome</keyword>
<reference evidence="3" key="1">
    <citation type="submission" date="2016-10" db="EMBL/GenBank/DDBJ databases">
        <authorList>
            <person name="Varghese N."/>
            <person name="Submissions S."/>
        </authorList>
    </citation>
    <scope>NUCLEOTIDE SEQUENCE [LARGE SCALE GENOMIC DNA]</scope>
    <source>
        <strain evidence="3">DSM 22703</strain>
    </source>
</reference>
<feature type="chain" id="PRO_5011637393" description="Beta-lactamase-inhibitor-like, PepSY-like" evidence="1">
    <location>
        <begin position="24"/>
        <end position="105"/>
    </location>
</feature>